<dbReference type="EMBL" id="CP000632">
    <property type="protein sequence ID" value="ACM31485.1"/>
    <property type="molecule type" value="Genomic_DNA"/>
</dbReference>
<feature type="active site" description="Nucleophile" evidence="3">
    <location>
        <position position="114"/>
    </location>
</feature>
<dbReference type="HOGENOM" id="CLU_034346_1_1_5"/>
<dbReference type="RefSeq" id="WP_011199124.1">
    <property type="nucleotide sequence ID" value="NC_011994.1"/>
</dbReference>
<evidence type="ECO:0000256" key="3">
    <source>
        <dbReference type="PIRSR" id="PIRSR028757-1"/>
    </source>
</evidence>
<dbReference type="PIRSF" id="PIRSF028757">
    <property type="entry name" value="LD-carboxypeptidase"/>
    <property type="match status" value="1"/>
</dbReference>
<dbReference type="Proteomes" id="UP000001600">
    <property type="component" value="Plasmid pAgK84"/>
</dbReference>
<dbReference type="SUPFAM" id="SSF141986">
    <property type="entry name" value="LD-carboxypeptidase A C-terminal domain-like"/>
    <property type="match status" value="1"/>
</dbReference>
<evidence type="ECO:0000259" key="5">
    <source>
        <dbReference type="Pfam" id="PF17676"/>
    </source>
</evidence>
<feature type="domain" description="LD-carboxypeptidase N-terminal" evidence="4">
    <location>
        <begin position="14"/>
        <end position="134"/>
    </location>
</feature>
<dbReference type="InterPro" id="IPR003507">
    <property type="entry name" value="S66_fam"/>
</dbReference>
<dbReference type="GO" id="GO:0016787">
    <property type="term" value="F:hydrolase activity"/>
    <property type="evidence" value="ECO:0007669"/>
    <property type="project" value="UniProtKB-KW"/>
</dbReference>
<geneLocation type="plasmid" evidence="6 7">
    <name>pAgK84</name>
</geneLocation>
<feature type="active site" description="Charge relay system" evidence="3">
    <location>
        <position position="239"/>
    </location>
</feature>
<dbReference type="MEROPS" id="S66.003"/>
<evidence type="ECO:0000313" key="6">
    <source>
        <dbReference type="EMBL" id="ACM31485.1"/>
    </source>
</evidence>
<dbReference type="Gene3D" id="3.50.30.60">
    <property type="entry name" value="LD-carboxypeptidase A C-terminal domain-like"/>
    <property type="match status" value="1"/>
</dbReference>
<gene>
    <name evidence="6" type="primary">agnC5</name>
    <name evidence="6" type="ordered locus">Arad_15032</name>
</gene>
<dbReference type="InterPro" id="IPR029062">
    <property type="entry name" value="Class_I_gatase-like"/>
</dbReference>
<evidence type="ECO:0000313" key="7">
    <source>
        <dbReference type="Proteomes" id="UP000001600"/>
    </source>
</evidence>
<evidence type="ECO:0000256" key="2">
    <source>
        <dbReference type="ARBA" id="ARBA00022801"/>
    </source>
</evidence>
<proteinExistence type="inferred from homology"/>
<dbReference type="PANTHER" id="PTHR30237:SF5">
    <property type="entry name" value="CARBOXYPEPTIDASE VC_A0337-RELATED"/>
    <property type="match status" value="1"/>
</dbReference>
<protein>
    <submittedName>
        <fullName evidence="6">MccF-like protein</fullName>
    </submittedName>
</protein>
<dbReference type="SUPFAM" id="SSF52317">
    <property type="entry name" value="Class I glutamine amidotransferase-like"/>
    <property type="match status" value="1"/>
</dbReference>
<evidence type="ECO:0000256" key="1">
    <source>
        <dbReference type="ARBA" id="ARBA00010233"/>
    </source>
</evidence>
<keyword evidence="6" id="KW-0614">Plasmid</keyword>
<sequence length="352" mass="38604">MLLKPQPLRRGDKIAIFAPSSGASHLFPDRFRHGVSVLREVLDVEVVVGRTCLMERGFVSASPLERAAELKQFLEDDTIKGIFFTTGGFNSGEILDLINFGSLKAQPKIIVGYSDCTALLLAIHAQLGWVTFYGPAVMTQFGEYPTILPFTLSSFLDVVAHPRPQLVFEPPGAWTDERLEWGNGDWLARPRRLKEQCGNRELRAGSGSGILWGGNIETLNFLVGTKYWKPPASILLFIEAVEAEAFLPRVRRALTHLRQCGLLDNVQGLLIGRSPDATDVSGLSLDDVVMERVADYQFPVLADVAFGHTDPMLTLPIGIDCSIHTHEGKGSIVLNGKAVFEDGGSYDIPAVF</sequence>
<dbReference type="InterPro" id="IPR040921">
    <property type="entry name" value="Peptidase_S66C"/>
</dbReference>
<dbReference type="CDD" id="cd07062">
    <property type="entry name" value="Peptidase_S66_mccF_like"/>
    <property type="match status" value="1"/>
</dbReference>
<dbReference type="eggNOG" id="COG1619">
    <property type="taxonomic scope" value="Bacteria"/>
</dbReference>
<dbReference type="InterPro" id="IPR040449">
    <property type="entry name" value="Peptidase_S66_N"/>
</dbReference>
<evidence type="ECO:0000259" key="4">
    <source>
        <dbReference type="Pfam" id="PF02016"/>
    </source>
</evidence>
<reference evidence="6 7" key="1">
    <citation type="journal article" date="2009" name="J. Bacteriol.">
        <title>Genome sequences of three Agrobacterium biovars help elucidate the evolution of multichromosome genomes in bacteria.</title>
        <authorList>
            <person name="Slater S.C."/>
            <person name="Goldman B.S."/>
            <person name="Goodner B."/>
            <person name="Setubal J.C."/>
            <person name="Farrand S.K."/>
            <person name="Nester E.W."/>
            <person name="Burr T.J."/>
            <person name="Banta L."/>
            <person name="Dickerman A.W."/>
            <person name="Paulsen I."/>
            <person name="Otten L."/>
            <person name="Suen G."/>
            <person name="Welch R."/>
            <person name="Almeida N.F."/>
            <person name="Arnold F."/>
            <person name="Burton O.T."/>
            <person name="Du Z."/>
            <person name="Ewing A."/>
            <person name="Godsy E."/>
            <person name="Heisel S."/>
            <person name="Houmiel K.L."/>
            <person name="Jhaveri J."/>
            <person name="Lu J."/>
            <person name="Miller N.M."/>
            <person name="Norton S."/>
            <person name="Chen Q."/>
            <person name="Phoolcharoen W."/>
            <person name="Ohlin V."/>
            <person name="Ondrusek D."/>
            <person name="Pride N."/>
            <person name="Stricklin S.L."/>
            <person name="Sun J."/>
            <person name="Wheeler C."/>
            <person name="Wilson L."/>
            <person name="Zhu H."/>
            <person name="Wood D.W."/>
        </authorList>
    </citation>
    <scope>NUCLEOTIDE SEQUENCE [LARGE SCALE GENOMIC DNA]</scope>
    <source>
        <strain evidence="7">K84 / ATCC BAA-868</strain>
        <plasmid evidence="6 7">pAgK84</plasmid>
    </source>
</reference>
<accession>B9JQP3</accession>
<dbReference type="Gene3D" id="3.40.50.10740">
    <property type="entry name" value="Class I glutamine amidotransferase-like"/>
    <property type="match status" value="1"/>
</dbReference>
<dbReference type="InterPro" id="IPR027461">
    <property type="entry name" value="Carboxypeptidase_A_C_sf"/>
</dbReference>
<dbReference type="Pfam" id="PF02016">
    <property type="entry name" value="Peptidase_S66"/>
    <property type="match status" value="1"/>
</dbReference>
<dbReference type="PANTHER" id="PTHR30237">
    <property type="entry name" value="MURAMOYLTETRAPEPTIDE CARBOXYPEPTIDASE"/>
    <property type="match status" value="1"/>
</dbReference>
<feature type="active site" description="Charge relay system" evidence="3">
    <location>
        <position position="308"/>
    </location>
</feature>
<organism evidence="6 7">
    <name type="scientific">Rhizobium rhizogenes (strain K84 / ATCC BAA-868)</name>
    <name type="common">Agrobacterium radiobacter</name>
    <dbReference type="NCBI Taxonomy" id="311403"/>
    <lineage>
        <taxon>Bacteria</taxon>
        <taxon>Pseudomonadati</taxon>
        <taxon>Pseudomonadota</taxon>
        <taxon>Alphaproteobacteria</taxon>
        <taxon>Hyphomicrobiales</taxon>
        <taxon>Rhizobiaceae</taxon>
        <taxon>Rhizobium/Agrobacterium group</taxon>
        <taxon>Rhizobium</taxon>
    </lineage>
</organism>
<name>B9JQP3_RHIR8</name>
<comment type="similarity">
    <text evidence="1">Belongs to the peptidase S66 family.</text>
</comment>
<dbReference type="AlphaFoldDB" id="B9JQP3"/>
<feature type="domain" description="LD-carboxypeptidase C-terminal" evidence="5">
    <location>
        <begin position="208"/>
        <end position="323"/>
    </location>
</feature>
<keyword evidence="2" id="KW-0378">Hydrolase</keyword>
<dbReference type="KEGG" id="ara:Arad_15032"/>
<dbReference type="Pfam" id="PF17676">
    <property type="entry name" value="Peptidase_S66C"/>
    <property type="match status" value="1"/>
</dbReference>
<dbReference type="InterPro" id="IPR027478">
    <property type="entry name" value="LdcA_N"/>
</dbReference>